<evidence type="ECO:0000313" key="2">
    <source>
        <dbReference type="Proteomes" id="UP001201812"/>
    </source>
</evidence>
<comment type="caution">
    <text evidence="1">The sequence shown here is derived from an EMBL/GenBank/DDBJ whole genome shotgun (WGS) entry which is preliminary data.</text>
</comment>
<name>A0AAD4MM03_9BILA</name>
<proteinExistence type="predicted"/>
<organism evidence="1 2">
    <name type="scientific">Ditylenchus destructor</name>
    <dbReference type="NCBI Taxonomy" id="166010"/>
    <lineage>
        <taxon>Eukaryota</taxon>
        <taxon>Metazoa</taxon>
        <taxon>Ecdysozoa</taxon>
        <taxon>Nematoda</taxon>
        <taxon>Chromadorea</taxon>
        <taxon>Rhabditida</taxon>
        <taxon>Tylenchina</taxon>
        <taxon>Tylenchomorpha</taxon>
        <taxon>Sphaerularioidea</taxon>
        <taxon>Anguinidae</taxon>
        <taxon>Anguininae</taxon>
        <taxon>Ditylenchus</taxon>
    </lineage>
</organism>
<keyword evidence="2" id="KW-1185">Reference proteome</keyword>
<sequence length="129" mass="14544">MNSSPLTHNIQPKVWRKGSECLVCAWDMCSCMGNVGWLPGSMAHEMPQSPHLYAGWPAGLGLWHLRTGLRWNGSWGGSFLFSLHSESIHLSMSRRGRLGWLGPDRDLLAFQRAGEMNRRLRCTKVVPDI</sequence>
<evidence type="ECO:0000313" key="1">
    <source>
        <dbReference type="EMBL" id="KAI1698714.1"/>
    </source>
</evidence>
<dbReference type="AlphaFoldDB" id="A0AAD4MM03"/>
<dbReference type="Proteomes" id="UP001201812">
    <property type="component" value="Unassembled WGS sequence"/>
</dbReference>
<protein>
    <submittedName>
        <fullName evidence="1">Uncharacterized protein</fullName>
    </submittedName>
</protein>
<reference evidence="1" key="1">
    <citation type="submission" date="2022-01" db="EMBL/GenBank/DDBJ databases">
        <title>Genome Sequence Resource for Two Populations of Ditylenchus destructor, the Migratory Endoparasitic Phytonematode.</title>
        <authorList>
            <person name="Zhang H."/>
            <person name="Lin R."/>
            <person name="Xie B."/>
        </authorList>
    </citation>
    <scope>NUCLEOTIDE SEQUENCE</scope>
    <source>
        <strain evidence="1">BazhouSP</strain>
    </source>
</reference>
<accession>A0AAD4MM03</accession>
<gene>
    <name evidence="1" type="ORF">DdX_17751</name>
</gene>
<dbReference type="EMBL" id="JAKKPZ010000207">
    <property type="protein sequence ID" value="KAI1698714.1"/>
    <property type="molecule type" value="Genomic_DNA"/>
</dbReference>